<dbReference type="Proteomes" id="UP000093796">
    <property type="component" value="Unassembled WGS sequence"/>
</dbReference>
<dbReference type="InterPro" id="IPR009056">
    <property type="entry name" value="Cyt_c-like_dom"/>
</dbReference>
<evidence type="ECO:0000256" key="1">
    <source>
        <dbReference type="ARBA" id="ARBA00022617"/>
    </source>
</evidence>
<evidence type="ECO:0000256" key="4">
    <source>
        <dbReference type="PROSITE-ProRule" id="PRU00433"/>
    </source>
</evidence>
<dbReference type="eggNOG" id="COG2010">
    <property type="taxonomic scope" value="Bacteria"/>
</dbReference>
<sequence>MLRAVFRLALPAVAACATLALAGGVARAADAVPGATSLNPTQVAYLSHCGGCHGIAGVSGPTFVPMLRDSVGSFACTDEGRKYLVQVPGVSMSLIRDDQQLADVMNFVLIDLGGKSTPSGFKPYTAAEVHEWRQHPLSMPDFMANRAHVLERSLAACHRGNNGAAATVK</sequence>
<evidence type="ECO:0000259" key="6">
    <source>
        <dbReference type="PROSITE" id="PS51007"/>
    </source>
</evidence>
<gene>
    <name evidence="7" type="ORF">SRCM100623_02182</name>
</gene>
<dbReference type="PATRIC" id="fig|438.15.peg.2419"/>
<dbReference type="PROSITE" id="PS51007">
    <property type="entry name" value="CYTC"/>
    <property type="match status" value="1"/>
</dbReference>
<evidence type="ECO:0000256" key="5">
    <source>
        <dbReference type="SAM" id="SignalP"/>
    </source>
</evidence>
<keyword evidence="5" id="KW-0732">Signal</keyword>
<comment type="caution">
    <text evidence="7">The sequence shown here is derived from an EMBL/GenBank/DDBJ whole genome shotgun (WGS) entry which is preliminary data.</text>
</comment>
<name>A0A1A0D7P1_ACEPA</name>
<feature type="domain" description="Cytochrome c" evidence="6">
    <location>
        <begin position="29"/>
        <end position="112"/>
    </location>
</feature>
<dbReference type="InterPro" id="IPR036909">
    <property type="entry name" value="Cyt_c-like_dom_sf"/>
</dbReference>
<protein>
    <recommendedName>
        <fullName evidence="6">Cytochrome c domain-containing protein</fullName>
    </recommendedName>
</protein>
<dbReference type="EMBL" id="LYUD01000115">
    <property type="protein sequence ID" value="OAZ70831.1"/>
    <property type="molecule type" value="Genomic_DNA"/>
</dbReference>
<dbReference type="GO" id="GO:0009055">
    <property type="term" value="F:electron transfer activity"/>
    <property type="evidence" value="ECO:0007669"/>
    <property type="project" value="InterPro"/>
</dbReference>
<dbReference type="GO" id="GO:0020037">
    <property type="term" value="F:heme binding"/>
    <property type="evidence" value="ECO:0007669"/>
    <property type="project" value="InterPro"/>
</dbReference>
<evidence type="ECO:0000313" key="8">
    <source>
        <dbReference type="Proteomes" id="UP000093796"/>
    </source>
</evidence>
<evidence type="ECO:0000256" key="2">
    <source>
        <dbReference type="ARBA" id="ARBA00022723"/>
    </source>
</evidence>
<feature type="signal peptide" evidence="5">
    <location>
        <begin position="1"/>
        <end position="22"/>
    </location>
</feature>
<proteinExistence type="predicted"/>
<evidence type="ECO:0000313" key="7">
    <source>
        <dbReference type="EMBL" id="OAZ70831.1"/>
    </source>
</evidence>
<keyword evidence="3 4" id="KW-0408">Iron</keyword>
<dbReference type="SUPFAM" id="SSF46626">
    <property type="entry name" value="Cytochrome c"/>
    <property type="match status" value="1"/>
</dbReference>
<evidence type="ECO:0000256" key="3">
    <source>
        <dbReference type="ARBA" id="ARBA00023004"/>
    </source>
</evidence>
<organism evidence="7 8">
    <name type="scientific">Acetobacter pasteurianus</name>
    <name type="common">Acetobacter turbidans</name>
    <dbReference type="NCBI Taxonomy" id="438"/>
    <lineage>
        <taxon>Bacteria</taxon>
        <taxon>Pseudomonadati</taxon>
        <taxon>Pseudomonadota</taxon>
        <taxon>Alphaproteobacteria</taxon>
        <taxon>Acetobacterales</taxon>
        <taxon>Acetobacteraceae</taxon>
        <taxon>Acetobacter</taxon>
    </lineage>
</organism>
<dbReference type="OrthoDB" id="9811281at2"/>
<reference evidence="7 8" key="1">
    <citation type="submission" date="2016-05" db="EMBL/GenBank/DDBJ databases">
        <title>Genome sequencing of Acetobacter pasteurianus strain SRCM100623.</title>
        <authorList>
            <person name="Song Y.R."/>
        </authorList>
    </citation>
    <scope>NUCLEOTIDE SEQUENCE [LARGE SCALE GENOMIC DNA]</scope>
    <source>
        <strain evidence="7 8">SRCM100623</strain>
    </source>
</reference>
<dbReference type="GO" id="GO:0046872">
    <property type="term" value="F:metal ion binding"/>
    <property type="evidence" value="ECO:0007669"/>
    <property type="project" value="UniProtKB-KW"/>
</dbReference>
<feature type="chain" id="PRO_5008289230" description="Cytochrome c domain-containing protein" evidence="5">
    <location>
        <begin position="23"/>
        <end position="169"/>
    </location>
</feature>
<keyword evidence="1 4" id="KW-0349">Heme</keyword>
<accession>A0A1A0D7P1</accession>
<keyword evidence="2 4" id="KW-0479">Metal-binding</keyword>
<dbReference type="Gene3D" id="1.10.760.10">
    <property type="entry name" value="Cytochrome c-like domain"/>
    <property type="match status" value="1"/>
</dbReference>
<dbReference type="AlphaFoldDB" id="A0A1A0D7P1"/>
<dbReference type="RefSeq" id="WP_003628864.1">
    <property type="nucleotide sequence ID" value="NZ_LYUD01000115.1"/>
</dbReference>